<dbReference type="GO" id="GO:0003677">
    <property type="term" value="F:DNA binding"/>
    <property type="evidence" value="ECO:0007669"/>
    <property type="project" value="UniProtKB-KW"/>
</dbReference>
<dbReference type="InterPro" id="IPR058532">
    <property type="entry name" value="YjbR/MT2646/Rv2570-like"/>
</dbReference>
<name>A0A502D3S1_9MICO</name>
<dbReference type="AlphaFoldDB" id="A0A502D3S1"/>
<dbReference type="OrthoDB" id="8479417at2"/>
<organism evidence="1 2">
    <name type="scientific">Pedococcus bigeumensis</name>
    <dbReference type="NCBI Taxonomy" id="433644"/>
    <lineage>
        <taxon>Bacteria</taxon>
        <taxon>Bacillati</taxon>
        <taxon>Actinomycetota</taxon>
        <taxon>Actinomycetes</taxon>
        <taxon>Micrococcales</taxon>
        <taxon>Intrasporangiaceae</taxon>
        <taxon>Pedococcus</taxon>
    </lineage>
</organism>
<reference evidence="1 2" key="1">
    <citation type="journal article" date="2019" name="Environ. Microbiol.">
        <title>Species interactions and distinct microbial communities in high Arctic permafrost affected cryosols are associated with the CH4 and CO2 gas fluxes.</title>
        <authorList>
            <person name="Altshuler I."/>
            <person name="Hamel J."/>
            <person name="Turney S."/>
            <person name="Magnuson E."/>
            <person name="Levesque R."/>
            <person name="Greer C."/>
            <person name="Whyte L.G."/>
        </authorList>
    </citation>
    <scope>NUCLEOTIDE SEQUENCE [LARGE SCALE GENOMIC DNA]</scope>
    <source>
        <strain evidence="1 2">S9.3A</strain>
    </source>
</reference>
<dbReference type="Gene3D" id="3.90.1150.30">
    <property type="match status" value="1"/>
</dbReference>
<dbReference type="InterPro" id="IPR038056">
    <property type="entry name" value="YjbR-like_sf"/>
</dbReference>
<evidence type="ECO:0000313" key="2">
    <source>
        <dbReference type="Proteomes" id="UP000317722"/>
    </source>
</evidence>
<keyword evidence="1" id="KW-0238">DNA-binding</keyword>
<comment type="caution">
    <text evidence="1">The sequence shown here is derived from an EMBL/GenBank/DDBJ whole genome shotgun (WGS) entry which is preliminary data.</text>
</comment>
<dbReference type="Proteomes" id="UP000317722">
    <property type="component" value="Unassembled WGS sequence"/>
</dbReference>
<dbReference type="EMBL" id="RCZM01000001">
    <property type="protein sequence ID" value="TPG19838.1"/>
    <property type="molecule type" value="Genomic_DNA"/>
</dbReference>
<accession>A0A502D3S1</accession>
<gene>
    <name evidence="1" type="ORF">EAH86_02165</name>
</gene>
<dbReference type="SUPFAM" id="SSF142906">
    <property type="entry name" value="YjbR-like"/>
    <property type="match status" value="1"/>
</dbReference>
<proteinExistence type="predicted"/>
<sequence>MELDLAPPLVARVGEICLALPGAHEQDAWIGVRWRIRQRTFAHLARVDPAGRSVFGRATGATGPIDVITFRSAGDELEALVGSGFPFYKPEWNPQVVGLVLTTDADWSEVTELLTESYCLMAPQKLARLVERPAT</sequence>
<evidence type="ECO:0000313" key="1">
    <source>
        <dbReference type="EMBL" id="TPG19838.1"/>
    </source>
</evidence>
<protein>
    <submittedName>
        <fullName evidence="1">MmcQ/YjbR family DNA-binding protein</fullName>
    </submittedName>
</protein>
<dbReference type="Pfam" id="PF04237">
    <property type="entry name" value="YjbR"/>
    <property type="match status" value="1"/>
</dbReference>
<keyword evidence="2" id="KW-1185">Reference proteome</keyword>